<name>A0A3D8K6D4_9BURK</name>
<dbReference type="EMBL" id="QRGA01000001">
    <property type="protein sequence ID" value="RDV00879.1"/>
    <property type="molecule type" value="Genomic_DNA"/>
</dbReference>
<organism evidence="1 2">
    <name type="scientific">Trinickia dinghuensis</name>
    <dbReference type="NCBI Taxonomy" id="2291023"/>
    <lineage>
        <taxon>Bacteria</taxon>
        <taxon>Pseudomonadati</taxon>
        <taxon>Pseudomonadota</taxon>
        <taxon>Betaproteobacteria</taxon>
        <taxon>Burkholderiales</taxon>
        <taxon>Burkholderiaceae</taxon>
        <taxon>Trinickia</taxon>
    </lineage>
</organism>
<proteinExistence type="predicted"/>
<protein>
    <recommendedName>
        <fullName evidence="3">Iron-containing redox enzyme family protein</fullName>
    </recommendedName>
</protein>
<gene>
    <name evidence="1" type="ORF">DWV00_03865</name>
</gene>
<evidence type="ECO:0008006" key="3">
    <source>
        <dbReference type="Google" id="ProtNLM"/>
    </source>
</evidence>
<dbReference type="Pfam" id="PF14518">
    <property type="entry name" value="Haem_oxygenas_2"/>
    <property type="match status" value="1"/>
</dbReference>
<dbReference type="InterPro" id="IPR016084">
    <property type="entry name" value="Haem_Oase-like_multi-hlx"/>
</dbReference>
<dbReference type="SUPFAM" id="SSF48613">
    <property type="entry name" value="Heme oxygenase-like"/>
    <property type="match status" value="1"/>
</dbReference>
<sequence length="260" mass="30179">MSTLPIPTEKFNRYAHFPESTGSLLNLREQLIIEHPVNSRVRSDTVVLFEFFELYAHFVYDFASYVSALFASLSDLDAKKHIYDNLLDEIGFQPGQAARWELHHGELYRRFLESLRRTSTWRDAIDERRAQELEARSREISQRFYQGHQQILREGNDAVTLAAFSSIEGWVSREYAMWRELLTGAGEEMHFIDMRTIDLHCECDVEHSRVLDEIIERFVGVDDSGESVHAVNLGLLRGIELSTRLFDDIQSGLRQNPPSR</sequence>
<accession>A0A3D8K6D4</accession>
<keyword evidence="2" id="KW-1185">Reference proteome</keyword>
<reference evidence="1 2" key="1">
    <citation type="submission" date="2018-08" db="EMBL/GenBank/DDBJ databases">
        <title>Paraburkholderia sp. DHOM06 isolated from forest soil.</title>
        <authorList>
            <person name="Gao Z.-H."/>
            <person name="Qiu L.-H."/>
        </authorList>
    </citation>
    <scope>NUCLEOTIDE SEQUENCE [LARGE SCALE GENOMIC DNA]</scope>
    <source>
        <strain evidence="1 2">DHOM06</strain>
    </source>
</reference>
<dbReference type="OrthoDB" id="9148556at2"/>
<dbReference type="Proteomes" id="UP000256838">
    <property type="component" value="Unassembled WGS sequence"/>
</dbReference>
<dbReference type="AlphaFoldDB" id="A0A3D8K6D4"/>
<evidence type="ECO:0000313" key="2">
    <source>
        <dbReference type="Proteomes" id="UP000256838"/>
    </source>
</evidence>
<dbReference type="Gene3D" id="1.20.910.10">
    <property type="entry name" value="Heme oxygenase-like"/>
    <property type="match status" value="1"/>
</dbReference>
<comment type="caution">
    <text evidence="1">The sequence shown here is derived from an EMBL/GenBank/DDBJ whole genome shotgun (WGS) entry which is preliminary data.</text>
</comment>
<evidence type="ECO:0000313" key="1">
    <source>
        <dbReference type="EMBL" id="RDV00879.1"/>
    </source>
</evidence>